<keyword evidence="3" id="KW-1185">Reference proteome</keyword>
<dbReference type="OrthoDB" id="9802667at2"/>
<evidence type="ECO:0000256" key="1">
    <source>
        <dbReference type="SAM" id="SignalP"/>
    </source>
</evidence>
<sequence>MTRKRTSKILPILLVLTMLFTLIAPAGMAFATTPKLEVIGSVDLDFGQLPKGYKSIPEKTVTVTAREADFLHLTPDLKVFEVKPVAGLNRLLENERVTFTISPTPEMLQSPGEYKETLEIYGVADVSGRPTSILEYPVNLIIADLTHNIEGNNKVFASVTEGYAENEMEEALTVTITAIGEHNDVTVMLSGEDSNSFVLDNAPNKKKIEFDNVKDETVTFTVRPQHGLTSQTHTEKTHTAEITITSDMFPEGISFTLTQVVKPIPEIKLHGISTKIEFEDVTEGYQEVQGIEVAFTTVGDHANVKASIDDNGAKNFKLIKNGSSKTNFDFGDLQHNREIKFIVKPELGLEAKKLATEEREPEEYTATITITSDKDEVSFIVKQVVNPKGTYSINIDPVIDGTAQVITNPSKRAAKGDIVTIYISDIEVGKRPRIVTVNGGQVSVTPVEGKVGEYTFVMPEELAAVEVSLGNIRGHIVHLKDKNNILLVGEHAFELGNEQYNLNNFLKASDNYLDMTQDGKYAIYYKAGGKWYNLVKAEGIGLVEAAEVKDLNQINSRINKKGIYTYMNMGEPDNL</sequence>
<evidence type="ECO:0000313" key="3">
    <source>
        <dbReference type="Proteomes" id="UP000366051"/>
    </source>
</evidence>
<protein>
    <submittedName>
        <fullName evidence="2">S-layer domain-containing protein</fullName>
    </submittedName>
</protein>
<gene>
    <name evidence="2" type="ORF">FTV88_1067</name>
</gene>
<keyword evidence="1" id="KW-0732">Signal</keyword>
<dbReference type="EMBL" id="CP045875">
    <property type="protein sequence ID" value="QGG47219.1"/>
    <property type="molecule type" value="Genomic_DNA"/>
</dbReference>
<organism evidence="2 3">
    <name type="scientific">Heliorestis convoluta</name>
    <dbReference type="NCBI Taxonomy" id="356322"/>
    <lineage>
        <taxon>Bacteria</taxon>
        <taxon>Bacillati</taxon>
        <taxon>Bacillota</taxon>
        <taxon>Clostridia</taxon>
        <taxon>Eubacteriales</taxon>
        <taxon>Heliobacteriaceae</taxon>
        <taxon>Heliorestis</taxon>
    </lineage>
</organism>
<feature type="signal peptide" evidence="1">
    <location>
        <begin position="1"/>
        <end position="31"/>
    </location>
</feature>
<dbReference type="RefSeq" id="WP_153724645.1">
    <property type="nucleotide sequence ID" value="NZ_CP045875.1"/>
</dbReference>
<dbReference type="AlphaFoldDB" id="A0A5Q2N0B3"/>
<accession>A0A5Q2N0B3</accession>
<name>A0A5Q2N0B3_9FIRM</name>
<reference evidence="3" key="1">
    <citation type="submission" date="2019-11" db="EMBL/GenBank/DDBJ databases">
        <title>Genome sequence of Heliorestis convoluta strain HH, an alkaliphilic and minimalistic phototrophic bacterium from a soda lake in Egypt.</title>
        <authorList>
            <person name="Dewey E.D."/>
            <person name="Stokes L.M."/>
            <person name="Burchell B.M."/>
            <person name="Shaffer K.N."/>
            <person name="Huntington A.M."/>
            <person name="Baker J.M."/>
            <person name="Nadendla S."/>
            <person name="Giglio M.G."/>
            <person name="Touchman J.W."/>
            <person name="Blankenship R.E."/>
            <person name="Madigan M.T."/>
            <person name="Sattley W.M."/>
        </authorList>
    </citation>
    <scope>NUCLEOTIDE SEQUENCE [LARGE SCALE GENOMIC DNA]</scope>
    <source>
        <strain evidence="3">HH</strain>
    </source>
</reference>
<evidence type="ECO:0000313" key="2">
    <source>
        <dbReference type="EMBL" id="QGG47219.1"/>
    </source>
</evidence>
<feature type="chain" id="PRO_5024335602" evidence="1">
    <location>
        <begin position="32"/>
        <end position="575"/>
    </location>
</feature>
<dbReference type="Proteomes" id="UP000366051">
    <property type="component" value="Chromosome"/>
</dbReference>
<proteinExistence type="predicted"/>
<dbReference type="KEGG" id="hcv:FTV88_1067"/>